<dbReference type="Proteomes" id="UP000736373">
    <property type="component" value="Unassembled WGS sequence"/>
</dbReference>
<evidence type="ECO:0000313" key="2">
    <source>
        <dbReference type="EMBL" id="MBC8747539.1"/>
    </source>
</evidence>
<proteinExistence type="predicted"/>
<gene>
    <name evidence="2" type="ORF">F6X42_13270</name>
</gene>
<dbReference type="EMBL" id="VZQQ01000009">
    <property type="protein sequence ID" value="MBC8747539.1"/>
    <property type="molecule type" value="Genomic_DNA"/>
</dbReference>
<evidence type="ECO:0000313" key="3">
    <source>
        <dbReference type="Proteomes" id="UP000736373"/>
    </source>
</evidence>
<keyword evidence="1" id="KW-0812">Transmembrane</keyword>
<sequence length="59" mass="6412">MSATSRGARIVKGVSEAFGIWTAGIGWSSMVAWIGYEQRANAVRTRMCARAITQIPALR</sequence>
<organism evidence="2 3">
    <name type="scientific">Paraburkholderia podalyriae</name>
    <dbReference type="NCBI Taxonomy" id="1938811"/>
    <lineage>
        <taxon>Bacteria</taxon>
        <taxon>Pseudomonadati</taxon>
        <taxon>Pseudomonadota</taxon>
        <taxon>Betaproteobacteria</taxon>
        <taxon>Burkholderiales</taxon>
        <taxon>Burkholderiaceae</taxon>
        <taxon>Paraburkholderia</taxon>
    </lineage>
</organism>
<accession>A0ABR7PME8</accession>
<name>A0ABR7PME8_9BURK</name>
<feature type="transmembrane region" description="Helical" evidence="1">
    <location>
        <begin position="18"/>
        <end position="36"/>
    </location>
</feature>
<comment type="caution">
    <text evidence="2">The sequence shown here is derived from an EMBL/GenBank/DDBJ whole genome shotgun (WGS) entry which is preliminary data.</text>
</comment>
<keyword evidence="1" id="KW-1133">Transmembrane helix</keyword>
<reference evidence="2 3" key="1">
    <citation type="submission" date="2019-09" db="EMBL/GenBank/DDBJ databases">
        <title>Paraburkholderia podalyriae sp. nov., A South African Podalyria-associated rhizobium.</title>
        <authorList>
            <person name="Mavima L."/>
            <person name="Beukes C.W."/>
            <person name="Palmer M."/>
            <person name="De Meyer S.E."/>
            <person name="James E.K."/>
            <person name="Maluk M."/>
            <person name="Avontuur J.R."/>
            <person name="Chan W.Y."/>
            <person name="Venter S.N."/>
            <person name="Steenkamp E.T."/>
        </authorList>
    </citation>
    <scope>NUCLEOTIDE SEQUENCE [LARGE SCALE GENOMIC DNA]</scope>
    <source>
        <strain evidence="2 3">WC7.3b</strain>
    </source>
</reference>
<evidence type="ECO:0000256" key="1">
    <source>
        <dbReference type="SAM" id="Phobius"/>
    </source>
</evidence>
<keyword evidence="1" id="KW-0472">Membrane</keyword>
<keyword evidence="3" id="KW-1185">Reference proteome</keyword>
<protein>
    <submittedName>
        <fullName evidence="2">Uncharacterized protein</fullName>
    </submittedName>
</protein>